<dbReference type="EMBL" id="BARS01047881">
    <property type="protein sequence ID" value="GAG30519.1"/>
    <property type="molecule type" value="Genomic_DNA"/>
</dbReference>
<reference evidence="1" key="1">
    <citation type="journal article" date="2014" name="Front. Microbiol.">
        <title>High frequency of phylogenetically diverse reductive dehalogenase-homologous genes in deep subseafloor sedimentary metagenomes.</title>
        <authorList>
            <person name="Kawai M."/>
            <person name="Futagami T."/>
            <person name="Toyoda A."/>
            <person name="Takaki Y."/>
            <person name="Nishi S."/>
            <person name="Hori S."/>
            <person name="Arai W."/>
            <person name="Tsubouchi T."/>
            <person name="Morono Y."/>
            <person name="Uchiyama I."/>
            <person name="Ito T."/>
            <person name="Fujiyama A."/>
            <person name="Inagaki F."/>
            <person name="Takami H."/>
        </authorList>
    </citation>
    <scope>NUCLEOTIDE SEQUENCE</scope>
    <source>
        <strain evidence="1">Expedition CK06-06</strain>
    </source>
</reference>
<protein>
    <submittedName>
        <fullName evidence="1">Uncharacterized protein</fullName>
    </submittedName>
</protein>
<proteinExistence type="predicted"/>
<sequence length="43" mass="4928">MNKQTRFAAEPKPEITDIKEVMPNTEEFDEPDKAMAIIKHLGL</sequence>
<gene>
    <name evidence="1" type="ORF">S01H1_71862</name>
</gene>
<accession>X0WHU7</accession>
<comment type="caution">
    <text evidence="1">The sequence shown here is derived from an EMBL/GenBank/DDBJ whole genome shotgun (WGS) entry which is preliminary data.</text>
</comment>
<dbReference type="AlphaFoldDB" id="X0WHU7"/>
<organism evidence="1">
    <name type="scientific">marine sediment metagenome</name>
    <dbReference type="NCBI Taxonomy" id="412755"/>
    <lineage>
        <taxon>unclassified sequences</taxon>
        <taxon>metagenomes</taxon>
        <taxon>ecological metagenomes</taxon>
    </lineage>
</organism>
<feature type="non-terminal residue" evidence="1">
    <location>
        <position position="43"/>
    </location>
</feature>
<name>X0WHU7_9ZZZZ</name>
<evidence type="ECO:0000313" key="1">
    <source>
        <dbReference type="EMBL" id="GAG30519.1"/>
    </source>
</evidence>